<dbReference type="Proteomes" id="UP001162881">
    <property type="component" value="Unassembled WGS sequence"/>
</dbReference>
<evidence type="ECO:0008006" key="4">
    <source>
        <dbReference type="Google" id="ProtNLM"/>
    </source>
</evidence>
<name>A0ABT0BGB5_9SPHN</name>
<proteinExistence type="predicted"/>
<feature type="transmembrane region" description="Helical" evidence="1">
    <location>
        <begin position="94"/>
        <end position="116"/>
    </location>
</feature>
<accession>A0ABT0BGB5</accession>
<keyword evidence="1" id="KW-0812">Transmembrane</keyword>
<feature type="transmembrane region" description="Helical" evidence="1">
    <location>
        <begin position="59"/>
        <end position="82"/>
    </location>
</feature>
<organism evidence="2 3">
    <name type="scientific">Novosphingobium organovorum</name>
    <dbReference type="NCBI Taxonomy" id="2930092"/>
    <lineage>
        <taxon>Bacteria</taxon>
        <taxon>Pseudomonadati</taxon>
        <taxon>Pseudomonadota</taxon>
        <taxon>Alphaproteobacteria</taxon>
        <taxon>Sphingomonadales</taxon>
        <taxon>Sphingomonadaceae</taxon>
        <taxon>Novosphingobium</taxon>
    </lineage>
</organism>
<gene>
    <name evidence="2" type="ORF">MTR62_15395</name>
</gene>
<keyword evidence="1" id="KW-1133">Transmembrane helix</keyword>
<keyword evidence="3" id="KW-1185">Reference proteome</keyword>
<evidence type="ECO:0000313" key="3">
    <source>
        <dbReference type="Proteomes" id="UP001162881"/>
    </source>
</evidence>
<evidence type="ECO:0000313" key="2">
    <source>
        <dbReference type="EMBL" id="MCJ2184069.1"/>
    </source>
</evidence>
<reference evidence="2" key="1">
    <citation type="submission" date="2022-03" db="EMBL/GenBank/DDBJ databases">
        <title>Identification of a novel bacterium isolated from mangrove sediments.</title>
        <authorList>
            <person name="Pan X."/>
        </authorList>
    </citation>
    <scope>NUCLEOTIDE SEQUENCE</scope>
    <source>
        <strain evidence="2">B1949</strain>
    </source>
</reference>
<dbReference type="EMBL" id="JALHLF010000075">
    <property type="protein sequence ID" value="MCJ2184069.1"/>
    <property type="molecule type" value="Genomic_DNA"/>
</dbReference>
<protein>
    <recommendedName>
        <fullName evidence="4">Adenylate cyclase</fullName>
    </recommendedName>
</protein>
<evidence type="ECO:0000256" key="1">
    <source>
        <dbReference type="SAM" id="Phobius"/>
    </source>
</evidence>
<feature type="transmembrane region" description="Helical" evidence="1">
    <location>
        <begin position="25"/>
        <end position="47"/>
    </location>
</feature>
<sequence>MAVFILFSFGQFALRGFVDLAAVPVWIHLHALVMLGWLGLFMLQPTLIRSGDLRRHRQFGALAIGFAVTLVCLGGFSALMSVRTGHVPSFFSPSYFLALNFFDLAAFALMVGAAVHAAVFDRTAHPRLIVGANVLLLDPALGRLLPMPLIQPWGEFVAMVIQLGVLALVARHDRARLGYVHRATLAGMAVVALAHTLTEMVGHLPALGALATALAPAG</sequence>
<comment type="caution">
    <text evidence="2">The sequence shown here is derived from an EMBL/GenBank/DDBJ whole genome shotgun (WGS) entry which is preliminary data.</text>
</comment>
<keyword evidence="1" id="KW-0472">Membrane</keyword>
<dbReference type="RefSeq" id="WP_244022521.1">
    <property type="nucleotide sequence ID" value="NZ_JALHLF010000075.1"/>
</dbReference>